<evidence type="ECO:0000313" key="3">
    <source>
        <dbReference type="Proteomes" id="UP000501076"/>
    </source>
</evidence>
<reference evidence="2 3" key="1">
    <citation type="submission" date="2019-10" db="EMBL/GenBank/DDBJ databases">
        <title>Complete genome sequences for adaption low water activity.</title>
        <authorList>
            <person name="Zhao L."/>
            <person name="Zhong J."/>
        </authorList>
    </citation>
    <scope>NUCLEOTIDE SEQUENCE [LARGE SCALE GENOMIC DNA]</scope>
    <source>
        <strain evidence="2 3">FDU301</strain>
        <plasmid evidence="3">pfdu301a</plasmid>
    </source>
</reference>
<sequence>MPLVENELSSFIDECFKEALKSQKEKTSLAGEAVKVVFSNVKIVDQKVSLECEIKGYTGEVYDYYSFRFESVVFPYYYLEVLRLALISFWSGNLLTKKDKKRFLFILEYGETNKFYLNRSLKYLFYVKKFVRAA</sequence>
<protein>
    <submittedName>
        <fullName evidence="2">Uncharacterized protein</fullName>
    </submittedName>
</protein>
<dbReference type="AlphaFoldDB" id="A0A6M6E6G7"/>
<keyword evidence="1" id="KW-1133">Transmembrane helix</keyword>
<geneLocation type="plasmid" evidence="3">
    <name>pfdu301a</name>
</geneLocation>
<proteinExistence type="predicted"/>
<accession>A0A6M6E6G7</accession>
<keyword evidence="1" id="KW-0812">Transmembrane</keyword>
<keyword evidence="1" id="KW-0472">Membrane</keyword>
<name>A0A6M6E6G7_PRIMG</name>
<keyword evidence="2" id="KW-0614">Plasmid</keyword>
<organism evidence="2 3">
    <name type="scientific">Priestia megaterium</name>
    <name type="common">Bacillus megaterium</name>
    <dbReference type="NCBI Taxonomy" id="1404"/>
    <lineage>
        <taxon>Bacteria</taxon>
        <taxon>Bacillati</taxon>
        <taxon>Bacillota</taxon>
        <taxon>Bacilli</taxon>
        <taxon>Bacillales</taxon>
        <taxon>Bacillaceae</taxon>
        <taxon>Priestia</taxon>
    </lineage>
</organism>
<gene>
    <name evidence="2" type="ORF">FDZ14_29260</name>
</gene>
<evidence type="ECO:0000313" key="2">
    <source>
        <dbReference type="EMBL" id="QJX80188.1"/>
    </source>
</evidence>
<dbReference type="RefSeq" id="WP_171778171.1">
    <property type="nucleotide sequence ID" value="NZ_CP045273.1"/>
</dbReference>
<dbReference type="EMBL" id="CP045273">
    <property type="protein sequence ID" value="QJX80188.1"/>
    <property type="molecule type" value="Genomic_DNA"/>
</dbReference>
<evidence type="ECO:0000256" key="1">
    <source>
        <dbReference type="SAM" id="Phobius"/>
    </source>
</evidence>
<dbReference type="Proteomes" id="UP000501076">
    <property type="component" value="Plasmid pFDU301A"/>
</dbReference>
<feature type="transmembrane region" description="Helical" evidence="1">
    <location>
        <begin position="76"/>
        <end position="95"/>
    </location>
</feature>